<evidence type="ECO:0000256" key="2">
    <source>
        <dbReference type="SAM" id="SignalP"/>
    </source>
</evidence>
<feature type="region of interest" description="Disordered" evidence="1">
    <location>
        <begin position="44"/>
        <end position="63"/>
    </location>
</feature>
<dbReference type="Pfam" id="PF12683">
    <property type="entry name" value="DUF3798"/>
    <property type="match status" value="1"/>
</dbReference>
<feature type="chain" id="PRO_5039439536" evidence="2">
    <location>
        <begin position="20"/>
        <end position="410"/>
    </location>
</feature>
<reference evidence="3" key="1">
    <citation type="journal article" date="2021" name="PeerJ">
        <title>Extensive microbial diversity within the chicken gut microbiome revealed by metagenomics and culture.</title>
        <authorList>
            <person name="Gilroy R."/>
            <person name="Ravi A."/>
            <person name="Getino M."/>
            <person name="Pursley I."/>
            <person name="Horton D.L."/>
            <person name="Alikhan N.F."/>
            <person name="Baker D."/>
            <person name="Gharbi K."/>
            <person name="Hall N."/>
            <person name="Watson M."/>
            <person name="Adriaenssens E.M."/>
            <person name="Foster-Nyarko E."/>
            <person name="Jarju S."/>
            <person name="Secka A."/>
            <person name="Antonio M."/>
            <person name="Oren A."/>
            <person name="Chaudhuri R.R."/>
            <person name="La Ragione R."/>
            <person name="Hildebrand F."/>
            <person name="Pallen M.J."/>
        </authorList>
    </citation>
    <scope>NUCLEOTIDE SEQUENCE</scope>
    <source>
        <strain evidence="3">CHK180-15479</strain>
    </source>
</reference>
<dbReference type="PROSITE" id="PS51257">
    <property type="entry name" value="PROKAR_LIPOPROTEIN"/>
    <property type="match status" value="1"/>
</dbReference>
<accession>A0A9D2N2Y2</accession>
<protein>
    <submittedName>
        <fullName evidence="3">DUF3798 domain-containing protein</fullName>
    </submittedName>
</protein>
<evidence type="ECO:0000313" key="3">
    <source>
        <dbReference type="EMBL" id="HJC06596.1"/>
    </source>
</evidence>
<feature type="compositionally biased region" description="Acidic residues" evidence="1">
    <location>
        <begin position="48"/>
        <end position="59"/>
    </location>
</feature>
<dbReference type="AlphaFoldDB" id="A0A9D2N2Y2"/>
<proteinExistence type="predicted"/>
<name>A0A9D2N2Y2_9FIRM</name>
<comment type="caution">
    <text evidence="3">The sequence shown here is derived from an EMBL/GenBank/DDBJ whole genome shotgun (WGS) entry which is preliminary data.</text>
</comment>
<reference evidence="3" key="2">
    <citation type="submission" date="2021-04" db="EMBL/GenBank/DDBJ databases">
        <authorList>
            <person name="Gilroy R."/>
        </authorList>
    </citation>
    <scope>NUCLEOTIDE SEQUENCE</scope>
    <source>
        <strain evidence="3">CHK180-15479</strain>
    </source>
</reference>
<dbReference type="InterPro" id="IPR024258">
    <property type="entry name" value="DUF3798"/>
</dbReference>
<dbReference type="EMBL" id="DWWT01000054">
    <property type="protein sequence ID" value="HJC06596.1"/>
    <property type="molecule type" value="Genomic_DNA"/>
</dbReference>
<evidence type="ECO:0000256" key="1">
    <source>
        <dbReference type="SAM" id="MobiDB-lite"/>
    </source>
</evidence>
<keyword evidence="2" id="KW-0732">Signal</keyword>
<sequence length="410" mass="44154">MKKRIISLILAAAMTASLAGCRGTEQAATEAAETTTAAATEEAAQAEGEGETEAAEEGTETAGNFKIGIITGTASQGDEEITQANKMKEKYGDMIVTATYPDNFTTETETVISNAVAMASDPDVKAIVWCQAIPGTAAAIDRVRETRPDMIFICGTPGEDPGVINPKADIVLQVDEPGCGIVIPPQAAKQGAKTMIHYSFPRHMSYALIVARHENLKKYCAENGIELVDVTAPDPTGDSGVTGAQQFILEDVPRQIEKYGPDTVFFTTNCGMQEPLIRSVFENKAIYTLQCCPSPFHAFPAALNIDMSGHEADVDYMLEQLQAKVTEAGMGGRVSTWAVPCNMLFVEAGVEYAKKVLEGQTDGVLDDAVLRETIQECAGDVKMTIDYYKDDQGNAKDNHYLVMADFITFE</sequence>
<gene>
    <name evidence="3" type="ORF">H9704_10665</name>
</gene>
<feature type="signal peptide" evidence="2">
    <location>
        <begin position="1"/>
        <end position="19"/>
    </location>
</feature>
<organism evidence="3 4">
    <name type="scientific">Candidatus Enterocloster excrementipullorum</name>
    <dbReference type="NCBI Taxonomy" id="2838559"/>
    <lineage>
        <taxon>Bacteria</taxon>
        <taxon>Bacillati</taxon>
        <taxon>Bacillota</taxon>
        <taxon>Clostridia</taxon>
        <taxon>Lachnospirales</taxon>
        <taxon>Lachnospiraceae</taxon>
        <taxon>Enterocloster</taxon>
    </lineage>
</organism>
<dbReference type="Proteomes" id="UP000823910">
    <property type="component" value="Unassembled WGS sequence"/>
</dbReference>
<dbReference type="Gene3D" id="3.40.50.11390">
    <property type="match status" value="1"/>
</dbReference>
<evidence type="ECO:0000313" key="4">
    <source>
        <dbReference type="Proteomes" id="UP000823910"/>
    </source>
</evidence>